<dbReference type="InterPro" id="IPR058087">
    <property type="entry name" value="XAC2610_dom"/>
</dbReference>
<proteinExistence type="predicted"/>
<evidence type="ECO:0008006" key="4">
    <source>
        <dbReference type="Google" id="ProtNLM"/>
    </source>
</evidence>
<evidence type="ECO:0000313" key="3">
    <source>
        <dbReference type="Proteomes" id="UP000494105"/>
    </source>
</evidence>
<evidence type="ECO:0000256" key="1">
    <source>
        <dbReference type="SAM" id="SignalP"/>
    </source>
</evidence>
<dbReference type="AlphaFoldDB" id="A0A6S7CC56"/>
<evidence type="ECO:0000313" key="2">
    <source>
        <dbReference type="EMBL" id="CAB3824430.1"/>
    </source>
</evidence>
<feature type="signal peptide" evidence="1">
    <location>
        <begin position="1"/>
        <end position="20"/>
    </location>
</feature>
<dbReference type="Proteomes" id="UP000494105">
    <property type="component" value="Unassembled WGS sequence"/>
</dbReference>
<feature type="chain" id="PRO_5028880755" description="SH3b domain-containing protein" evidence="1">
    <location>
        <begin position="21"/>
        <end position="433"/>
    </location>
</feature>
<dbReference type="NCBIfam" id="NF047539">
    <property type="entry name" value="XAC2610_fam"/>
    <property type="match status" value="1"/>
</dbReference>
<keyword evidence="1" id="KW-0732">Signal</keyword>
<accession>A0A6S7CC56</accession>
<gene>
    <name evidence="2" type="ORF">LMG1861_00429</name>
</gene>
<sequence>MKRILLAAALGALTSWATLAAWPAQAQATSRDFPFSIKPGLAGVVSVRGDGQAQQATVRIGDGPEQPLASFDDDAVDQMQAVDIDHDGYRDLILGQSGGSTQLFARLFLYRPDRGGFQEIEHPDKSSPCKGFVNPVIDDKQAVISVACRYGAASHGFEQYALRPDGTVRATSWGTQALFGLEDEPAELTYRFLDDGSVDRIEIDGEGSPLDGGVVAVSKLDLYDTPDVNASPAMTASEGDHLDVVALLPRDWLQVRYASKTAGTVLKWVRYGDLRVDKHRLVAPAAQHGLSLDLADTLADWQGEDGGQFMVSVANHGDAPVVLSAPRVWLLLTNAQGQRIIHPLYQRGGDTLYPANPLGLARDLVVWAAGDDGKPGYQVNDNGYGTVAFLPPLAPGAYRAAVVLSDPGNLAQPVVSNEISLTYPLPKRPPAPQ</sequence>
<protein>
    <recommendedName>
        <fullName evidence="4">SH3b domain-containing protein</fullName>
    </recommendedName>
</protein>
<dbReference type="RefSeq" id="WP_175127533.1">
    <property type="nucleotide sequence ID" value="NZ_CADILD010000001.1"/>
</dbReference>
<organism evidence="2 3">
    <name type="scientific">Achromobacter piechaudii</name>
    <dbReference type="NCBI Taxonomy" id="72556"/>
    <lineage>
        <taxon>Bacteria</taxon>
        <taxon>Pseudomonadati</taxon>
        <taxon>Pseudomonadota</taxon>
        <taxon>Betaproteobacteria</taxon>
        <taxon>Burkholderiales</taxon>
        <taxon>Alcaligenaceae</taxon>
        <taxon>Achromobacter</taxon>
    </lineage>
</organism>
<name>A0A6S7CC56_9BURK</name>
<reference evidence="2 3" key="1">
    <citation type="submission" date="2020-04" db="EMBL/GenBank/DDBJ databases">
        <authorList>
            <person name="De Canck E."/>
        </authorList>
    </citation>
    <scope>NUCLEOTIDE SEQUENCE [LARGE SCALE GENOMIC DNA]</scope>
    <source>
        <strain evidence="2 3">LMG 1861</strain>
    </source>
</reference>
<dbReference type="EMBL" id="CADILD010000001">
    <property type="protein sequence ID" value="CAB3824430.1"/>
    <property type="molecule type" value="Genomic_DNA"/>
</dbReference>